<dbReference type="GO" id="GO:0016788">
    <property type="term" value="F:hydrolase activity, acting on ester bonds"/>
    <property type="evidence" value="ECO:0007669"/>
    <property type="project" value="UniProtKB-ARBA"/>
</dbReference>
<dbReference type="InterPro" id="IPR036514">
    <property type="entry name" value="SGNH_hydro_sf"/>
</dbReference>
<dbReference type="SUPFAM" id="SSF52266">
    <property type="entry name" value="SGNH hydrolase"/>
    <property type="match status" value="1"/>
</dbReference>
<dbReference type="RefSeq" id="WP_100744265.1">
    <property type="nucleotide sequence ID" value="NZ_NPDW01000002.1"/>
</dbReference>
<proteinExistence type="predicted"/>
<reference evidence="1 2" key="1">
    <citation type="submission" date="2017-07" db="EMBL/GenBank/DDBJ databases">
        <title>Leptospira spp. isolated from tropical soils.</title>
        <authorList>
            <person name="Thibeaux R."/>
            <person name="Iraola G."/>
            <person name="Ferres I."/>
            <person name="Bierque E."/>
            <person name="Girault D."/>
            <person name="Soupe-Gilbert M.-E."/>
            <person name="Picardeau M."/>
            <person name="Goarant C."/>
        </authorList>
    </citation>
    <scope>NUCLEOTIDE SEQUENCE [LARGE SCALE GENOMIC DNA]</scope>
    <source>
        <strain evidence="1 2">FH2-B-A1</strain>
    </source>
</reference>
<dbReference type="Gene3D" id="3.40.50.1110">
    <property type="entry name" value="SGNH hydrolase"/>
    <property type="match status" value="1"/>
</dbReference>
<keyword evidence="2" id="KW-1185">Reference proteome</keyword>
<evidence type="ECO:0000313" key="1">
    <source>
        <dbReference type="EMBL" id="PJZ83933.1"/>
    </source>
</evidence>
<accession>A0A2N0AI62</accession>
<dbReference type="OrthoDB" id="320990at2"/>
<dbReference type="Proteomes" id="UP000232145">
    <property type="component" value="Unassembled WGS sequence"/>
</dbReference>
<organism evidence="1 2">
    <name type="scientific">Leptospira harrisiae</name>
    <dbReference type="NCBI Taxonomy" id="2023189"/>
    <lineage>
        <taxon>Bacteria</taxon>
        <taxon>Pseudomonadati</taxon>
        <taxon>Spirochaetota</taxon>
        <taxon>Spirochaetia</taxon>
        <taxon>Leptospirales</taxon>
        <taxon>Leptospiraceae</taxon>
        <taxon>Leptospira</taxon>
    </lineage>
</organism>
<name>A0A2N0AI62_9LEPT</name>
<gene>
    <name evidence="1" type="ORF">CH364_14335</name>
</gene>
<comment type="caution">
    <text evidence="1">The sequence shown here is derived from an EMBL/GenBank/DDBJ whole genome shotgun (WGS) entry which is preliminary data.</text>
</comment>
<sequence length="368" mass="43435">MKKDIHKSTFLSKPIKLILYTLLFFCGLVFAARFIDSFDFLRFSYGHYHFPAGKKIPYFRGGEREFGEINEYGVRIGNLKKNPDCRYLLLGDSQTFGSGLFWKDTFAEILNRETKCQWTNVGIPGFTLENEFSMYLKLSPVLKVTTVYLFVYGNDIYETGDTPDYVHFVNHQKKYIHLFSFFFPNSARLFLKKSYFDSIQVRMEEELERVSKLPYVPSVLKTKKNEMVDFLPLKTLFQISPNYLSSSLDTKTFAKLNFDRWRKIFLQLKDKINKDGKDLKVVYIPLEVEYDKTRYEIYKDIGFQMNPSWLESDSELVLDLIQLTKENHIPFIDLRHLMRYRTDLLQSGDIHINEVATRLIADILKKDL</sequence>
<evidence type="ECO:0000313" key="2">
    <source>
        <dbReference type="Proteomes" id="UP000232145"/>
    </source>
</evidence>
<protein>
    <submittedName>
        <fullName evidence="1">GDSL family lipase</fullName>
    </submittedName>
</protein>
<dbReference type="AlphaFoldDB" id="A0A2N0AI62"/>
<dbReference type="EMBL" id="NPDX01000004">
    <property type="protein sequence ID" value="PJZ83933.1"/>
    <property type="molecule type" value="Genomic_DNA"/>
</dbReference>